<dbReference type="PROSITE" id="PS51257">
    <property type="entry name" value="PROKAR_LIPOPROTEIN"/>
    <property type="match status" value="1"/>
</dbReference>
<organism evidence="2 3">
    <name type="scientific">Catenuloplanes indicus</name>
    <dbReference type="NCBI Taxonomy" id="137267"/>
    <lineage>
        <taxon>Bacteria</taxon>
        <taxon>Bacillati</taxon>
        <taxon>Actinomycetota</taxon>
        <taxon>Actinomycetes</taxon>
        <taxon>Micromonosporales</taxon>
        <taxon>Micromonosporaceae</taxon>
        <taxon>Catenuloplanes</taxon>
    </lineage>
</organism>
<accession>A0AAE4B2Q3</accession>
<dbReference type="Gene3D" id="2.50.20.20">
    <property type="match status" value="1"/>
</dbReference>
<sequence length="267" mass="27000">MKALKTIVVAVSAVTVLGVAAGCGGAGDSGATSAPAPGGAATAAPEVTPADPKEAFLQAFTAVKAGHYAYTVSVDGTEASGVVYAPGKSSSNSTSGELEGTKFSTDMVYVDGKAYAKMDFGSGNSGLGIDPDAWYEMDLSVAKQLDYSFEQQAPLQPAFETSIASVERDGDAAFTGVFDFAAASEGSPNAQTATLLKAIGDAAKTATFAAELDGAGNVSELVLTIAKTDKTPEIKQSLTFSEFGTAKAPEVPANVQPAPASLNNIYK</sequence>
<dbReference type="AlphaFoldDB" id="A0AAE4B2Q3"/>
<evidence type="ECO:0008006" key="4">
    <source>
        <dbReference type="Google" id="ProtNLM"/>
    </source>
</evidence>
<dbReference type="Proteomes" id="UP001240236">
    <property type="component" value="Unassembled WGS sequence"/>
</dbReference>
<keyword evidence="3" id="KW-1185">Reference proteome</keyword>
<evidence type="ECO:0000313" key="3">
    <source>
        <dbReference type="Proteomes" id="UP001240236"/>
    </source>
</evidence>
<feature type="signal peptide" evidence="1">
    <location>
        <begin position="1"/>
        <end position="21"/>
    </location>
</feature>
<protein>
    <recommendedName>
        <fullName evidence="4">Lipoprotein</fullName>
    </recommendedName>
</protein>
<gene>
    <name evidence="2" type="ORF">J2S42_005897</name>
</gene>
<comment type="caution">
    <text evidence="2">The sequence shown here is derived from an EMBL/GenBank/DDBJ whole genome shotgun (WGS) entry which is preliminary data.</text>
</comment>
<reference evidence="2 3" key="1">
    <citation type="submission" date="2023-07" db="EMBL/GenBank/DDBJ databases">
        <title>Sequencing the genomes of 1000 actinobacteria strains.</title>
        <authorList>
            <person name="Klenk H.-P."/>
        </authorList>
    </citation>
    <scope>NUCLEOTIDE SEQUENCE [LARGE SCALE GENOMIC DNA]</scope>
    <source>
        <strain evidence="2 3">DSM 44709</strain>
    </source>
</reference>
<keyword evidence="1" id="KW-0732">Signal</keyword>
<proteinExistence type="predicted"/>
<feature type="chain" id="PRO_5042234660" description="Lipoprotein" evidence="1">
    <location>
        <begin position="22"/>
        <end position="267"/>
    </location>
</feature>
<dbReference type="EMBL" id="JAUSUZ010000001">
    <property type="protein sequence ID" value="MDQ0369228.1"/>
    <property type="molecule type" value="Genomic_DNA"/>
</dbReference>
<dbReference type="RefSeq" id="WP_307244306.1">
    <property type="nucleotide sequence ID" value="NZ_JAUSUZ010000001.1"/>
</dbReference>
<name>A0AAE4B2Q3_9ACTN</name>
<evidence type="ECO:0000313" key="2">
    <source>
        <dbReference type="EMBL" id="MDQ0369228.1"/>
    </source>
</evidence>
<evidence type="ECO:0000256" key="1">
    <source>
        <dbReference type="SAM" id="SignalP"/>
    </source>
</evidence>